<comment type="caution">
    <text evidence="1">The sequence shown here is derived from an EMBL/GenBank/DDBJ whole genome shotgun (WGS) entry which is preliminary data.</text>
</comment>
<protein>
    <submittedName>
        <fullName evidence="1">Uncharacterized protein</fullName>
    </submittedName>
</protein>
<dbReference type="InParanoid" id="A0A7J7DS57"/>
<accession>A0A7J7DS57</accession>
<organism evidence="1 2">
    <name type="scientific">Tripterygium wilfordii</name>
    <name type="common">Thunder God vine</name>
    <dbReference type="NCBI Taxonomy" id="458696"/>
    <lineage>
        <taxon>Eukaryota</taxon>
        <taxon>Viridiplantae</taxon>
        <taxon>Streptophyta</taxon>
        <taxon>Embryophyta</taxon>
        <taxon>Tracheophyta</taxon>
        <taxon>Spermatophyta</taxon>
        <taxon>Magnoliopsida</taxon>
        <taxon>eudicotyledons</taxon>
        <taxon>Gunneridae</taxon>
        <taxon>Pentapetalae</taxon>
        <taxon>rosids</taxon>
        <taxon>fabids</taxon>
        <taxon>Celastrales</taxon>
        <taxon>Celastraceae</taxon>
        <taxon>Tripterygium</taxon>
    </lineage>
</organism>
<sequence length="154" mass="16923">MAQWESARLEAEARLVRESKLRSSFNNTPTTYNLSSASAQPNRSLDILKAWSSGGCDLESPTSILRFSENAPPIMTSSVGDNSVPTIEFVGTSGLHHDMTLSIEAAWTSPESLRGNSEHVSIMEEEGFTSLLLNDSVDRSLSDGGKDSDQLWWW</sequence>
<gene>
    <name evidence="1" type="ORF">HS088_TW04G00927</name>
</gene>
<proteinExistence type="predicted"/>
<dbReference type="EMBL" id="JAAARO010000004">
    <property type="protein sequence ID" value="KAF5748966.1"/>
    <property type="molecule type" value="Genomic_DNA"/>
</dbReference>
<reference evidence="1 2" key="1">
    <citation type="journal article" date="2020" name="Nat. Commun.">
        <title>Genome of Tripterygium wilfordii and identification of cytochrome P450 involved in triptolide biosynthesis.</title>
        <authorList>
            <person name="Tu L."/>
            <person name="Su P."/>
            <person name="Zhang Z."/>
            <person name="Gao L."/>
            <person name="Wang J."/>
            <person name="Hu T."/>
            <person name="Zhou J."/>
            <person name="Zhang Y."/>
            <person name="Zhao Y."/>
            <person name="Liu Y."/>
            <person name="Song Y."/>
            <person name="Tong Y."/>
            <person name="Lu Y."/>
            <person name="Yang J."/>
            <person name="Xu C."/>
            <person name="Jia M."/>
            <person name="Peters R.J."/>
            <person name="Huang L."/>
            <person name="Gao W."/>
        </authorList>
    </citation>
    <scope>NUCLEOTIDE SEQUENCE [LARGE SCALE GENOMIC DNA]</scope>
    <source>
        <strain evidence="2">cv. XIE 37</strain>
        <tissue evidence="1">Leaf</tissue>
    </source>
</reference>
<evidence type="ECO:0000313" key="2">
    <source>
        <dbReference type="Proteomes" id="UP000593562"/>
    </source>
</evidence>
<keyword evidence="2" id="KW-1185">Reference proteome</keyword>
<evidence type="ECO:0000313" key="1">
    <source>
        <dbReference type="EMBL" id="KAF5748966.1"/>
    </source>
</evidence>
<name>A0A7J7DS57_TRIWF</name>
<dbReference type="Proteomes" id="UP000593562">
    <property type="component" value="Unassembled WGS sequence"/>
</dbReference>
<dbReference type="AlphaFoldDB" id="A0A7J7DS57"/>